<dbReference type="PANTHER" id="PTHR42993">
    <property type="entry name" value="MAOC-LIKE DEHYDRATASE DOMAIN-CONTAINING PROTEIN"/>
    <property type="match status" value="1"/>
</dbReference>
<protein>
    <submittedName>
        <fullName evidence="2">Acyl dehydratase</fullName>
    </submittedName>
</protein>
<accession>A0A1H3XNA8</accession>
<dbReference type="Pfam" id="PF01575">
    <property type="entry name" value="MaoC_dehydratas"/>
    <property type="match status" value="1"/>
</dbReference>
<dbReference type="OrthoDB" id="9801735at2"/>
<name>A0A1H3XNA8_9BACT</name>
<sequence length="161" mass="18310">MDTTEQIRQFLDFLQPQLGQEVHVGPWLEIDQQRIDQFAAVTGDQQWIHVDPERAQKESPYGSTIAHGYLTLSLLPYLTESNHPDFFQNNYPGMKYRVNYGLNRVRFPAPVKVGAKIRARTTIQSAEQIGGAVQICYIITIDIQGENKPACSAEFLARLYP</sequence>
<evidence type="ECO:0000313" key="2">
    <source>
        <dbReference type="EMBL" id="SEA00072.1"/>
    </source>
</evidence>
<dbReference type="Gene3D" id="3.10.129.10">
    <property type="entry name" value="Hotdog Thioesterase"/>
    <property type="match status" value="1"/>
</dbReference>
<reference evidence="2 3" key="1">
    <citation type="submission" date="2016-10" db="EMBL/GenBank/DDBJ databases">
        <authorList>
            <person name="de Groot N.N."/>
        </authorList>
    </citation>
    <scope>NUCLEOTIDE SEQUENCE [LARGE SCALE GENOMIC DNA]</scope>
    <source>
        <strain evidence="2 3">DSM 7343</strain>
    </source>
</reference>
<dbReference type="SUPFAM" id="SSF54637">
    <property type="entry name" value="Thioesterase/thiol ester dehydrase-isomerase"/>
    <property type="match status" value="1"/>
</dbReference>
<dbReference type="RefSeq" id="WP_092345350.1">
    <property type="nucleotide sequence ID" value="NZ_FNQN01000002.1"/>
</dbReference>
<gene>
    <name evidence="2" type="ORF">SAMN05660420_01021</name>
</gene>
<dbReference type="InterPro" id="IPR039375">
    <property type="entry name" value="NodN-like"/>
</dbReference>
<keyword evidence="3" id="KW-1185">Reference proteome</keyword>
<organism evidence="2 3">
    <name type="scientific">Desulfuromusa kysingii</name>
    <dbReference type="NCBI Taxonomy" id="37625"/>
    <lineage>
        <taxon>Bacteria</taxon>
        <taxon>Pseudomonadati</taxon>
        <taxon>Thermodesulfobacteriota</taxon>
        <taxon>Desulfuromonadia</taxon>
        <taxon>Desulfuromonadales</taxon>
        <taxon>Geopsychrobacteraceae</taxon>
        <taxon>Desulfuromusa</taxon>
    </lineage>
</organism>
<dbReference type="Proteomes" id="UP000199409">
    <property type="component" value="Unassembled WGS sequence"/>
</dbReference>
<dbReference type="InterPro" id="IPR029069">
    <property type="entry name" value="HotDog_dom_sf"/>
</dbReference>
<evidence type="ECO:0000313" key="3">
    <source>
        <dbReference type="Proteomes" id="UP000199409"/>
    </source>
</evidence>
<dbReference type="PANTHER" id="PTHR42993:SF1">
    <property type="entry name" value="MAOC-LIKE DEHYDRATASE DOMAIN-CONTAINING PROTEIN"/>
    <property type="match status" value="1"/>
</dbReference>
<dbReference type="CDD" id="cd03450">
    <property type="entry name" value="NodN"/>
    <property type="match status" value="1"/>
</dbReference>
<feature type="domain" description="MaoC-like" evidence="1">
    <location>
        <begin position="16"/>
        <end position="129"/>
    </location>
</feature>
<dbReference type="EMBL" id="FNQN01000002">
    <property type="protein sequence ID" value="SEA00072.1"/>
    <property type="molecule type" value="Genomic_DNA"/>
</dbReference>
<dbReference type="AlphaFoldDB" id="A0A1H3XNA8"/>
<dbReference type="STRING" id="37625.SAMN05660420_01021"/>
<proteinExistence type="predicted"/>
<dbReference type="InterPro" id="IPR002539">
    <property type="entry name" value="MaoC-like_dom"/>
</dbReference>
<evidence type="ECO:0000259" key="1">
    <source>
        <dbReference type="Pfam" id="PF01575"/>
    </source>
</evidence>